<dbReference type="EMBL" id="WIXE01014656">
    <property type="protein sequence ID" value="KAK5974114.1"/>
    <property type="molecule type" value="Genomic_DNA"/>
</dbReference>
<gene>
    <name evidence="2" type="ORF">GCK32_006540</name>
</gene>
<evidence type="ECO:0000313" key="3">
    <source>
        <dbReference type="Proteomes" id="UP001331761"/>
    </source>
</evidence>
<proteinExistence type="predicted"/>
<reference evidence="2 3" key="1">
    <citation type="submission" date="2019-10" db="EMBL/GenBank/DDBJ databases">
        <title>Assembly and Annotation for the nematode Trichostrongylus colubriformis.</title>
        <authorList>
            <person name="Martin J."/>
        </authorList>
    </citation>
    <scope>NUCLEOTIDE SEQUENCE [LARGE SCALE GENOMIC DNA]</scope>
    <source>
        <strain evidence="2">G859</strain>
        <tissue evidence="2">Whole worm</tissue>
    </source>
</reference>
<comment type="caution">
    <text evidence="2">The sequence shown here is derived from an EMBL/GenBank/DDBJ whole genome shotgun (WGS) entry which is preliminary data.</text>
</comment>
<feature type="region of interest" description="Disordered" evidence="1">
    <location>
        <begin position="1"/>
        <end position="78"/>
    </location>
</feature>
<feature type="non-terminal residue" evidence="2">
    <location>
        <position position="78"/>
    </location>
</feature>
<organism evidence="2 3">
    <name type="scientific">Trichostrongylus colubriformis</name>
    <name type="common">Black scour worm</name>
    <dbReference type="NCBI Taxonomy" id="6319"/>
    <lineage>
        <taxon>Eukaryota</taxon>
        <taxon>Metazoa</taxon>
        <taxon>Ecdysozoa</taxon>
        <taxon>Nematoda</taxon>
        <taxon>Chromadorea</taxon>
        <taxon>Rhabditida</taxon>
        <taxon>Rhabditina</taxon>
        <taxon>Rhabditomorpha</taxon>
        <taxon>Strongyloidea</taxon>
        <taxon>Trichostrongylidae</taxon>
        <taxon>Trichostrongylus</taxon>
    </lineage>
</organism>
<protein>
    <submittedName>
        <fullName evidence="2">Uncharacterized protein</fullName>
    </submittedName>
</protein>
<dbReference type="Proteomes" id="UP001331761">
    <property type="component" value="Unassembled WGS sequence"/>
</dbReference>
<keyword evidence="3" id="KW-1185">Reference proteome</keyword>
<evidence type="ECO:0000256" key="1">
    <source>
        <dbReference type="SAM" id="MobiDB-lite"/>
    </source>
</evidence>
<dbReference type="AlphaFoldDB" id="A0AAN8IGP4"/>
<name>A0AAN8IGP4_TRICO</name>
<sequence>MGKESDVELAHELRTRGAHSNNPGRATREAKSCEGVYNRSTKRVSINEDEARNELTKRSPDSQLTTSCPPLDVEDVLV</sequence>
<evidence type="ECO:0000313" key="2">
    <source>
        <dbReference type="EMBL" id="KAK5974114.1"/>
    </source>
</evidence>
<feature type="compositionally biased region" description="Basic and acidic residues" evidence="1">
    <location>
        <begin position="1"/>
        <end position="15"/>
    </location>
</feature>
<accession>A0AAN8IGP4</accession>
<feature type="compositionally biased region" description="Basic and acidic residues" evidence="1">
    <location>
        <begin position="45"/>
        <end position="60"/>
    </location>
</feature>